<evidence type="ECO:0000313" key="3">
    <source>
        <dbReference type="EMBL" id="MBD2570014.1"/>
    </source>
</evidence>
<feature type="transmembrane region" description="Helical" evidence="2">
    <location>
        <begin position="12"/>
        <end position="32"/>
    </location>
</feature>
<reference evidence="3 4" key="1">
    <citation type="journal article" date="2020" name="ISME J.">
        <title>Comparative genomics reveals insights into cyanobacterial evolution and habitat adaptation.</title>
        <authorList>
            <person name="Chen M.Y."/>
            <person name="Teng W.K."/>
            <person name="Zhao L."/>
            <person name="Hu C.X."/>
            <person name="Zhou Y.K."/>
            <person name="Han B.P."/>
            <person name="Song L.R."/>
            <person name="Shu W.S."/>
        </authorList>
    </citation>
    <scope>NUCLEOTIDE SEQUENCE [LARGE SCALE GENOMIC DNA]</scope>
    <source>
        <strain evidence="3 4">FACHB-196</strain>
    </source>
</reference>
<feature type="coiled-coil region" evidence="1">
    <location>
        <begin position="63"/>
        <end position="90"/>
    </location>
</feature>
<sequence>MTDQFKPQENKLLSSISIGINSLAIACIIYIAQLVTATSIAVTRSEENIKSLTKQGEAIELKLDASYARLQLQENQIARLQTKVEQIEGKGIAQHGGKQ</sequence>
<evidence type="ECO:0000313" key="4">
    <source>
        <dbReference type="Proteomes" id="UP000640531"/>
    </source>
</evidence>
<dbReference type="EMBL" id="JACJST010000020">
    <property type="protein sequence ID" value="MBD2570014.1"/>
    <property type="molecule type" value="Genomic_DNA"/>
</dbReference>
<keyword evidence="2" id="KW-0812">Transmembrane</keyword>
<evidence type="ECO:0000256" key="1">
    <source>
        <dbReference type="SAM" id="Coils"/>
    </source>
</evidence>
<dbReference type="PROSITE" id="PS51257">
    <property type="entry name" value="PROKAR_LIPOPROTEIN"/>
    <property type="match status" value="1"/>
</dbReference>
<keyword evidence="1" id="KW-0175">Coiled coil</keyword>
<comment type="caution">
    <text evidence="3">The sequence shown here is derived from an EMBL/GenBank/DDBJ whole genome shotgun (WGS) entry which is preliminary data.</text>
</comment>
<organism evidence="3 4">
    <name type="scientific">Anabaena lutea FACHB-196</name>
    <dbReference type="NCBI Taxonomy" id="2692881"/>
    <lineage>
        <taxon>Bacteria</taxon>
        <taxon>Bacillati</taxon>
        <taxon>Cyanobacteriota</taxon>
        <taxon>Cyanophyceae</taxon>
        <taxon>Nostocales</taxon>
        <taxon>Nostocaceae</taxon>
        <taxon>Anabaena</taxon>
    </lineage>
</organism>
<accession>A0ABR8FJR8</accession>
<name>A0ABR8FJR8_9NOST</name>
<evidence type="ECO:0000256" key="2">
    <source>
        <dbReference type="SAM" id="Phobius"/>
    </source>
</evidence>
<keyword evidence="4" id="KW-1185">Reference proteome</keyword>
<gene>
    <name evidence="3" type="ORF">H6G59_19360</name>
</gene>
<keyword evidence="2" id="KW-1133">Transmembrane helix</keyword>
<dbReference type="RefSeq" id="WP_190717354.1">
    <property type="nucleotide sequence ID" value="NZ_JACJST010000020.1"/>
</dbReference>
<keyword evidence="2" id="KW-0472">Membrane</keyword>
<dbReference type="Proteomes" id="UP000640531">
    <property type="component" value="Unassembled WGS sequence"/>
</dbReference>
<protein>
    <submittedName>
        <fullName evidence="3">Uncharacterized protein</fullName>
    </submittedName>
</protein>
<proteinExistence type="predicted"/>